<dbReference type="Proteomes" id="UP000070258">
    <property type="component" value="Unassembled WGS sequence"/>
</dbReference>
<accession>A0A138A0M0</accession>
<keyword evidence="1" id="KW-1133">Transmembrane helix</keyword>
<reference evidence="3" key="1">
    <citation type="submission" date="2016-02" db="EMBL/GenBank/DDBJ databases">
        <authorList>
            <person name="Wen L."/>
            <person name="He K."/>
            <person name="Yang H."/>
        </authorList>
    </citation>
    <scope>NUCLEOTIDE SEQUENCE [LARGE SCALE GENOMIC DNA]</scope>
    <source>
        <strain evidence="3">JCM 15929</strain>
    </source>
</reference>
<protein>
    <submittedName>
        <fullName evidence="2">Uncharacterized protein</fullName>
    </submittedName>
</protein>
<feature type="transmembrane region" description="Helical" evidence="1">
    <location>
        <begin position="78"/>
        <end position="103"/>
    </location>
</feature>
<dbReference type="RefSeq" id="WP_068575079.1">
    <property type="nucleotide sequence ID" value="NZ_LSRF01000058.1"/>
</dbReference>
<evidence type="ECO:0000313" key="3">
    <source>
        <dbReference type="Proteomes" id="UP000070258"/>
    </source>
</evidence>
<evidence type="ECO:0000313" key="2">
    <source>
        <dbReference type="EMBL" id="KXP03972.1"/>
    </source>
</evidence>
<dbReference type="EMBL" id="LSRF01000058">
    <property type="protein sequence ID" value="KXP03972.1"/>
    <property type="molecule type" value="Genomic_DNA"/>
</dbReference>
<gene>
    <name evidence="2" type="ORF">AXK60_19675</name>
</gene>
<keyword evidence="1" id="KW-0812">Transmembrane</keyword>
<comment type="caution">
    <text evidence="2">The sequence shown here is derived from an EMBL/GenBank/DDBJ whole genome shotgun (WGS) entry which is preliminary data.</text>
</comment>
<dbReference type="AlphaFoldDB" id="A0A138A0M0"/>
<dbReference type="OrthoDB" id="4773013at2"/>
<feature type="transmembrane region" description="Helical" evidence="1">
    <location>
        <begin position="38"/>
        <end position="58"/>
    </location>
</feature>
<sequence length="178" mass="19018">MTGRPPHSYDREGELSHYRSVFEAIERRVIPEVVITRLTPYLLVLVSAAVLGVVLPHTGGAHGYDVLLRTESADAESAGVLATLFTAFTLTFTVVVASIARLVRRFRWAALALAGNGVTTVFGVLAIWARQSLAPTATVAGPSIGLYLGAVAALLSTVLWARVVFTRPPEQPGPARRS</sequence>
<name>A0A138A0M0_9ACTN</name>
<feature type="transmembrane region" description="Helical" evidence="1">
    <location>
        <begin position="110"/>
        <end position="129"/>
    </location>
</feature>
<proteinExistence type="predicted"/>
<feature type="transmembrane region" description="Helical" evidence="1">
    <location>
        <begin position="144"/>
        <end position="165"/>
    </location>
</feature>
<keyword evidence="1" id="KW-0472">Membrane</keyword>
<organism evidence="2 3">
    <name type="scientific">Tsukamurella pseudospumae</name>
    <dbReference type="NCBI Taxonomy" id="239498"/>
    <lineage>
        <taxon>Bacteria</taxon>
        <taxon>Bacillati</taxon>
        <taxon>Actinomycetota</taxon>
        <taxon>Actinomycetes</taxon>
        <taxon>Mycobacteriales</taxon>
        <taxon>Tsukamurellaceae</taxon>
        <taxon>Tsukamurella</taxon>
    </lineage>
</organism>
<evidence type="ECO:0000256" key="1">
    <source>
        <dbReference type="SAM" id="Phobius"/>
    </source>
</evidence>
<dbReference type="STRING" id="239498.AXK60_19675"/>